<dbReference type="AlphaFoldDB" id="A0ABD6EUB5"/>
<sequence>MELYLQDYCMNFCDEKGFMYRKSDLIRDRKRRRELATCVHHRYDIVECRSKLCDQFGAGEMDVYRDVMTECDGYRGGRVVNNIGRAQKILAPALPDASNMTPYMNRTFHVHELIVQCPRCMVFGRFRWWNITVNGTTVKQCRRRLTTVRRGWPSNAEKCDLYEAHQNRSYCELKEKASKDFLQFSTAV</sequence>
<name>A0ABD6EUB5_9BILA</name>
<reference evidence="1 2" key="1">
    <citation type="submission" date="2024-08" db="EMBL/GenBank/DDBJ databases">
        <title>Gnathostoma spinigerum genome.</title>
        <authorList>
            <person name="Gonzalez-Bertolin B."/>
            <person name="Monzon S."/>
            <person name="Zaballos A."/>
            <person name="Jimenez P."/>
            <person name="Dekumyoy P."/>
            <person name="Varona S."/>
            <person name="Cuesta I."/>
            <person name="Sumanam S."/>
            <person name="Adisakwattana P."/>
            <person name="Gasser R.B."/>
            <person name="Hernandez-Gonzalez A."/>
            <person name="Young N.D."/>
            <person name="Perteguer M.J."/>
        </authorList>
    </citation>
    <scope>NUCLEOTIDE SEQUENCE [LARGE SCALE GENOMIC DNA]</scope>
    <source>
        <strain evidence="1">AL3</strain>
        <tissue evidence="1">Liver</tissue>
    </source>
</reference>
<evidence type="ECO:0000313" key="2">
    <source>
        <dbReference type="Proteomes" id="UP001608902"/>
    </source>
</evidence>
<protein>
    <submittedName>
        <fullName evidence="1">Uncharacterized protein</fullName>
    </submittedName>
</protein>
<dbReference type="EMBL" id="JBGFUD010012145">
    <property type="protein sequence ID" value="MFH4983403.1"/>
    <property type="molecule type" value="Genomic_DNA"/>
</dbReference>
<proteinExistence type="predicted"/>
<dbReference type="Proteomes" id="UP001608902">
    <property type="component" value="Unassembled WGS sequence"/>
</dbReference>
<gene>
    <name evidence="1" type="ORF">AB6A40_010112</name>
</gene>
<organism evidence="1 2">
    <name type="scientific">Gnathostoma spinigerum</name>
    <dbReference type="NCBI Taxonomy" id="75299"/>
    <lineage>
        <taxon>Eukaryota</taxon>
        <taxon>Metazoa</taxon>
        <taxon>Ecdysozoa</taxon>
        <taxon>Nematoda</taxon>
        <taxon>Chromadorea</taxon>
        <taxon>Rhabditida</taxon>
        <taxon>Spirurina</taxon>
        <taxon>Gnathostomatomorpha</taxon>
        <taxon>Gnathostomatoidea</taxon>
        <taxon>Gnathostomatidae</taxon>
        <taxon>Gnathostoma</taxon>
    </lineage>
</organism>
<comment type="caution">
    <text evidence="1">The sequence shown here is derived from an EMBL/GenBank/DDBJ whole genome shotgun (WGS) entry which is preliminary data.</text>
</comment>
<accession>A0ABD6EUB5</accession>
<keyword evidence="2" id="KW-1185">Reference proteome</keyword>
<evidence type="ECO:0000313" key="1">
    <source>
        <dbReference type="EMBL" id="MFH4983403.1"/>
    </source>
</evidence>